<sequence>MGFAVQCSTYAYSICTPRRLAPTLSFQAAYKWNGFKIRSNNQMRVLCAADDNQSSNLASQRKRKVVEHICLLNAKEDLSEEEENDMLDYLYTTQYQMGGIIAISLGRISAQNGDQYTHALYMRFQRKENLEKFYENSFYLKVLKDHVMTYCHELMNMDYESEVDDDMLSIFRKGEEFSHGVEFVLLLSFNAGALDNQVEHALASLATVMLESPSLIVQFTQGSNFNPSSKEYTHTVVIRFRSVEAFEIFIHSQEYKNVWLSKFQPIVQKSLSLHFLVDPVGTEIM</sequence>
<feature type="domain" description="Stress-response A/B barrel" evidence="2">
    <location>
        <begin position="181"/>
        <end position="275"/>
    </location>
</feature>
<gene>
    <name evidence="3" type="ORF">TSUD_77290</name>
</gene>
<dbReference type="Pfam" id="PF07876">
    <property type="entry name" value="Dabb"/>
    <property type="match status" value="2"/>
</dbReference>
<accession>A0A2Z6MTQ2</accession>
<protein>
    <recommendedName>
        <fullName evidence="2">Stress-response A/B barrel domain-containing protein</fullName>
    </recommendedName>
</protein>
<dbReference type="PANTHER" id="PTHR33178">
    <property type="match status" value="1"/>
</dbReference>
<feature type="domain" description="Stress-response A/B barrel" evidence="2">
    <location>
        <begin position="66"/>
        <end position="159"/>
    </location>
</feature>
<dbReference type="InterPro" id="IPR044662">
    <property type="entry name" value="HS1/DABB1-like"/>
</dbReference>
<organism evidence="3 4">
    <name type="scientific">Trifolium subterraneum</name>
    <name type="common">Subterranean clover</name>
    <dbReference type="NCBI Taxonomy" id="3900"/>
    <lineage>
        <taxon>Eukaryota</taxon>
        <taxon>Viridiplantae</taxon>
        <taxon>Streptophyta</taxon>
        <taxon>Embryophyta</taxon>
        <taxon>Tracheophyta</taxon>
        <taxon>Spermatophyta</taxon>
        <taxon>Magnoliopsida</taxon>
        <taxon>eudicotyledons</taxon>
        <taxon>Gunneridae</taxon>
        <taxon>Pentapetalae</taxon>
        <taxon>rosids</taxon>
        <taxon>fabids</taxon>
        <taxon>Fabales</taxon>
        <taxon>Fabaceae</taxon>
        <taxon>Papilionoideae</taxon>
        <taxon>50 kb inversion clade</taxon>
        <taxon>NPAAA clade</taxon>
        <taxon>Hologalegina</taxon>
        <taxon>IRL clade</taxon>
        <taxon>Trifolieae</taxon>
        <taxon>Trifolium</taxon>
    </lineage>
</organism>
<evidence type="ECO:0000313" key="3">
    <source>
        <dbReference type="EMBL" id="GAU19485.1"/>
    </source>
</evidence>
<evidence type="ECO:0000313" key="4">
    <source>
        <dbReference type="Proteomes" id="UP000242715"/>
    </source>
</evidence>
<keyword evidence="4" id="KW-1185">Reference proteome</keyword>
<reference evidence="4" key="1">
    <citation type="journal article" date="2017" name="Front. Plant Sci.">
        <title>Climate Clever Clovers: New Paradigm to Reduce the Environmental Footprint of Ruminants by Breeding Low Methanogenic Forages Utilizing Haplotype Variation.</title>
        <authorList>
            <person name="Kaur P."/>
            <person name="Appels R."/>
            <person name="Bayer P.E."/>
            <person name="Keeble-Gagnere G."/>
            <person name="Wang J."/>
            <person name="Hirakawa H."/>
            <person name="Shirasawa K."/>
            <person name="Vercoe P."/>
            <person name="Stefanova K."/>
            <person name="Durmic Z."/>
            <person name="Nichols P."/>
            <person name="Revell C."/>
            <person name="Isobe S.N."/>
            <person name="Edwards D."/>
            <person name="Erskine W."/>
        </authorList>
    </citation>
    <scope>NUCLEOTIDE SEQUENCE [LARGE SCALE GENOMIC DNA]</scope>
    <source>
        <strain evidence="4">cv. Daliak</strain>
    </source>
</reference>
<dbReference type="Gene3D" id="3.30.70.100">
    <property type="match status" value="2"/>
</dbReference>
<comment type="subunit">
    <text evidence="1">Homodimer.</text>
</comment>
<proteinExistence type="predicted"/>
<name>A0A2Z6MTQ2_TRISU</name>
<evidence type="ECO:0000256" key="1">
    <source>
        <dbReference type="ARBA" id="ARBA00011738"/>
    </source>
</evidence>
<dbReference type="PANTHER" id="PTHR33178:SF5">
    <property type="entry name" value="EXPRESSED PROTEIN"/>
    <property type="match status" value="1"/>
</dbReference>
<dbReference type="InterPro" id="IPR013097">
    <property type="entry name" value="Dabb"/>
</dbReference>
<dbReference type="OrthoDB" id="2016695at2759"/>
<dbReference type="AlphaFoldDB" id="A0A2Z6MTQ2"/>
<evidence type="ECO:0000259" key="2">
    <source>
        <dbReference type="PROSITE" id="PS51502"/>
    </source>
</evidence>
<dbReference type="SMART" id="SM00886">
    <property type="entry name" value="Dabb"/>
    <property type="match status" value="2"/>
</dbReference>
<dbReference type="PROSITE" id="PS51502">
    <property type="entry name" value="S_R_A_B_BARREL"/>
    <property type="match status" value="2"/>
</dbReference>
<dbReference type="EMBL" id="DF973198">
    <property type="protein sequence ID" value="GAU19485.1"/>
    <property type="molecule type" value="Genomic_DNA"/>
</dbReference>
<dbReference type="Proteomes" id="UP000242715">
    <property type="component" value="Unassembled WGS sequence"/>
</dbReference>
<dbReference type="InterPro" id="IPR011008">
    <property type="entry name" value="Dimeric_a/b-barrel"/>
</dbReference>
<dbReference type="SUPFAM" id="SSF54909">
    <property type="entry name" value="Dimeric alpha+beta barrel"/>
    <property type="match status" value="2"/>
</dbReference>